<name>A0A195ESP2_9HYME</name>
<organism evidence="7 8">
    <name type="scientific">Trachymyrmex septentrionalis</name>
    <dbReference type="NCBI Taxonomy" id="34720"/>
    <lineage>
        <taxon>Eukaryota</taxon>
        <taxon>Metazoa</taxon>
        <taxon>Ecdysozoa</taxon>
        <taxon>Arthropoda</taxon>
        <taxon>Hexapoda</taxon>
        <taxon>Insecta</taxon>
        <taxon>Pterygota</taxon>
        <taxon>Neoptera</taxon>
        <taxon>Endopterygota</taxon>
        <taxon>Hymenoptera</taxon>
        <taxon>Apocrita</taxon>
        <taxon>Aculeata</taxon>
        <taxon>Formicoidea</taxon>
        <taxon>Formicidae</taxon>
        <taxon>Myrmicinae</taxon>
        <taxon>Trachymyrmex</taxon>
    </lineage>
</organism>
<sequence>MDHLVSDLEPLFPDDLFPSTGPNLSHVRNNETPRGAGVLGTIFLIVNTTLGAGLLNFPQAFDKAGGIGTCIVAQLVLLVFITATLVILASCSNSTGTDTMQDTFAGLCGSKSLAFCGICVAVYSFGCCLTFLIIVGDQFDRVFATYYEIVRLSQFSRYLARPFVTALSCSIFILPMCFFKRLDILSYASSIGCITIIYVVWLIIYKSFGEQNNTISPIKIWPNNGYEILQIIPIVCFAYQVRILNICIIRLNTNLISYIFTYYINSMHILQSHMTVIPTYACMKDRNLYKFTLCAVVSMLICYGTYSIVGYFGYATFGSGKVPSDILQGYTDKSAVVTMAIIAIAIKNFTTYPIVLYCGRDALLSIFNVSFDRIGIRVIITLIWFILSLVIAILVPDISPVINLLGSLSAMFIFILPGICLLQNVLLRDPELCLNKGRMLVVFAIFLTALGAFVCGVIFMETLQDLQKTPAKPPLVTGFRQLRESLCV</sequence>
<dbReference type="GO" id="GO:0016020">
    <property type="term" value="C:membrane"/>
    <property type="evidence" value="ECO:0007669"/>
    <property type="project" value="UniProtKB-SubCell"/>
</dbReference>
<evidence type="ECO:0000256" key="4">
    <source>
        <dbReference type="ARBA" id="ARBA00023136"/>
    </source>
</evidence>
<feature type="domain" description="Amino acid transporter transmembrane" evidence="6">
    <location>
        <begin position="271"/>
        <end position="455"/>
    </location>
</feature>
<evidence type="ECO:0000313" key="8">
    <source>
        <dbReference type="Proteomes" id="UP000078541"/>
    </source>
</evidence>
<dbReference type="Proteomes" id="UP000078541">
    <property type="component" value="Unassembled WGS sequence"/>
</dbReference>
<feature type="transmembrane region" description="Helical" evidence="5">
    <location>
        <begin position="64"/>
        <end position="91"/>
    </location>
</feature>
<keyword evidence="8" id="KW-1185">Reference proteome</keyword>
<keyword evidence="3 5" id="KW-1133">Transmembrane helix</keyword>
<gene>
    <name evidence="7" type="ORF">ALC56_14444</name>
</gene>
<reference evidence="7 8" key="1">
    <citation type="submission" date="2016-03" db="EMBL/GenBank/DDBJ databases">
        <title>Trachymyrmex septentrionalis WGS genome.</title>
        <authorList>
            <person name="Nygaard S."/>
            <person name="Hu H."/>
            <person name="Boomsma J."/>
            <person name="Zhang G."/>
        </authorList>
    </citation>
    <scope>NUCLEOTIDE SEQUENCE [LARGE SCALE GENOMIC DNA]</scope>
    <source>
        <strain evidence="7">Tsep2-gDNA-1</strain>
        <tissue evidence="7">Whole body</tissue>
    </source>
</reference>
<feature type="transmembrane region" description="Helical" evidence="5">
    <location>
        <begin position="112"/>
        <end position="135"/>
    </location>
</feature>
<feature type="transmembrane region" description="Helical" evidence="5">
    <location>
        <begin position="155"/>
        <end position="177"/>
    </location>
</feature>
<evidence type="ECO:0000256" key="2">
    <source>
        <dbReference type="ARBA" id="ARBA00022692"/>
    </source>
</evidence>
<dbReference type="InterPro" id="IPR013057">
    <property type="entry name" value="AA_transpt_TM"/>
</dbReference>
<protein>
    <submittedName>
        <fullName evidence="7">Putative sodium-coupled neutral amino acid transporter 7</fullName>
    </submittedName>
</protein>
<feature type="transmembrane region" description="Helical" evidence="5">
    <location>
        <begin position="184"/>
        <end position="208"/>
    </location>
</feature>
<evidence type="ECO:0000259" key="6">
    <source>
        <dbReference type="Pfam" id="PF01490"/>
    </source>
</evidence>
<evidence type="ECO:0000256" key="1">
    <source>
        <dbReference type="ARBA" id="ARBA00004141"/>
    </source>
</evidence>
<dbReference type="PANTHER" id="PTHR22950">
    <property type="entry name" value="AMINO ACID TRANSPORTER"/>
    <property type="match status" value="1"/>
</dbReference>
<feature type="transmembrane region" description="Helical" evidence="5">
    <location>
        <begin position="376"/>
        <end position="395"/>
    </location>
</feature>
<feature type="transmembrane region" description="Helical" evidence="5">
    <location>
        <begin position="439"/>
        <end position="460"/>
    </location>
</feature>
<accession>A0A195ESP2</accession>
<evidence type="ECO:0000256" key="5">
    <source>
        <dbReference type="SAM" id="Phobius"/>
    </source>
</evidence>
<dbReference type="AlphaFoldDB" id="A0A195ESP2"/>
<feature type="transmembrane region" description="Helical" evidence="5">
    <location>
        <begin position="293"/>
        <end position="314"/>
    </location>
</feature>
<evidence type="ECO:0000256" key="3">
    <source>
        <dbReference type="ARBA" id="ARBA00022989"/>
    </source>
</evidence>
<dbReference type="Pfam" id="PF01490">
    <property type="entry name" value="Aa_trans"/>
    <property type="match status" value="2"/>
</dbReference>
<dbReference type="PANTHER" id="PTHR22950:SF652">
    <property type="entry name" value="TRANSMEMBRANE AMINO ACID TRANSPORTER FAMILY PROTEIN"/>
    <property type="match status" value="1"/>
</dbReference>
<feature type="transmembrane region" description="Helical" evidence="5">
    <location>
        <begin position="401"/>
        <end position="427"/>
    </location>
</feature>
<feature type="domain" description="Amino acid transporter transmembrane" evidence="6">
    <location>
        <begin position="36"/>
        <end position="245"/>
    </location>
</feature>
<proteinExistence type="predicted"/>
<dbReference type="GO" id="GO:0015179">
    <property type="term" value="F:L-amino acid transmembrane transporter activity"/>
    <property type="evidence" value="ECO:0007669"/>
    <property type="project" value="TreeGrafter"/>
</dbReference>
<comment type="subcellular location">
    <subcellularLocation>
        <location evidence="1">Membrane</location>
        <topology evidence="1">Multi-pass membrane protein</topology>
    </subcellularLocation>
</comment>
<dbReference type="STRING" id="34720.A0A195ESP2"/>
<feature type="transmembrane region" description="Helical" evidence="5">
    <location>
        <begin position="36"/>
        <end position="58"/>
    </location>
</feature>
<feature type="transmembrane region" description="Helical" evidence="5">
    <location>
        <begin position="334"/>
        <end position="355"/>
    </location>
</feature>
<dbReference type="EMBL" id="KQ981986">
    <property type="protein sequence ID" value="KYN31176.1"/>
    <property type="molecule type" value="Genomic_DNA"/>
</dbReference>
<evidence type="ECO:0000313" key="7">
    <source>
        <dbReference type="EMBL" id="KYN31176.1"/>
    </source>
</evidence>
<keyword evidence="2 5" id="KW-0812">Transmembrane</keyword>
<keyword evidence="4 5" id="KW-0472">Membrane</keyword>